<evidence type="ECO:0000313" key="2">
    <source>
        <dbReference type="Proteomes" id="UP000078542"/>
    </source>
</evidence>
<accession>A0A151IGJ6</accession>
<protein>
    <submittedName>
        <fullName evidence="1">Uncharacterized protein</fullName>
    </submittedName>
</protein>
<sequence>MSLTLTLTGRNSVLAANYFPALDLSDSEYELGLTNFETYNMIPNIDLIYEDEKTMERAKSVLILRTNENTMRSEIKCEYLVDFPKTNSIGSLLGFSTSRVLRPNKWHASDELVKIMNVNIIRVECNITSGAYNNDRPAHTIHEFAVNVPPGYKLSVTPTHVTYLPVIARNITDITIRVVDQNG</sequence>
<dbReference type="Proteomes" id="UP000078542">
    <property type="component" value="Unassembled WGS sequence"/>
</dbReference>
<gene>
    <name evidence="1" type="ORF">ALC62_08714</name>
</gene>
<evidence type="ECO:0000313" key="1">
    <source>
        <dbReference type="EMBL" id="KYN00517.1"/>
    </source>
</evidence>
<name>A0A151IGJ6_9HYME</name>
<dbReference type="EMBL" id="KQ977715">
    <property type="protein sequence ID" value="KYN00517.1"/>
    <property type="molecule type" value="Genomic_DNA"/>
</dbReference>
<keyword evidence="2" id="KW-1185">Reference proteome</keyword>
<proteinExistence type="predicted"/>
<dbReference type="AlphaFoldDB" id="A0A151IGJ6"/>
<reference evidence="1 2" key="1">
    <citation type="submission" date="2016-03" db="EMBL/GenBank/DDBJ databases">
        <title>Cyphomyrmex costatus WGS genome.</title>
        <authorList>
            <person name="Nygaard S."/>
            <person name="Hu H."/>
            <person name="Boomsma J."/>
            <person name="Zhang G."/>
        </authorList>
    </citation>
    <scope>NUCLEOTIDE SEQUENCE [LARGE SCALE GENOMIC DNA]</scope>
    <source>
        <strain evidence="1">MS0001</strain>
        <tissue evidence="1">Whole body</tissue>
    </source>
</reference>
<organism evidence="1 2">
    <name type="scientific">Cyphomyrmex costatus</name>
    <dbReference type="NCBI Taxonomy" id="456900"/>
    <lineage>
        <taxon>Eukaryota</taxon>
        <taxon>Metazoa</taxon>
        <taxon>Ecdysozoa</taxon>
        <taxon>Arthropoda</taxon>
        <taxon>Hexapoda</taxon>
        <taxon>Insecta</taxon>
        <taxon>Pterygota</taxon>
        <taxon>Neoptera</taxon>
        <taxon>Endopterygota</taxon>
        <taxon>Hymenoptera</taxon>
        <taxon>Apocrita</taxon>
        <taxon>Aculeata</taxon>
        <taxon>Formicoidea</taxon>
        <taxon>Formicidae</taxon>
        <taxon>Myrmicinae</taxon>
        <taxon>Cyphomyrmex</taxon>
    </lineage>
</organism>